<sequence length="378" mass="43482">MPTMWASKTLAKTYQVLVLCKDAFETKGNYPSPVKIIKIGPKRLDFNEFANLSAIQKGRDYWEFCLSVFKFIENYRPEVLIVYYPVSFFIGFISAKLFKIPLLYYVNEYYTLSDLPKKLSFHYFYKLLEKILSKKADAIIDVEKNRLRLFRKFAHLDNTPSFVVTNCPLSGLEIPTRIPKILSQCKNQKKKILLYQGIISDGHCHAEMVRALIDLPEEVVLVLLGHGQPDYKASLQNLAKTNGVEHRLLLLDRVSPEELFSYIAAADIGLLLYRPKSLNSIYAAPGKLFEYLAMGVPVIYPGKTAIREIIGPLDVGEAYREETPEDLAKSVRYLLNRLERDPHIKKRARESYLQQFNYETQFAPVMDFIAQLIKSSSK</sequence>
<reference evidence="3" key="2">
    <citation type="submission" date="2011-03" db="EMBL/GenBank/DDBJ databases">
        <title>The complete genome of Desulfobacca acetoxidans DSM 11109.</title>
        <authorList>
            <consortium name="US DOE Joint Genome Institute (JGI-PGF)"/>
            <person name="Lucas S."/>
            <person name="Copeland A."/>
            <person name="Lapidus A."/>
            <person name="Bruce D."/>
            <person name="Goodwin L."/>
            <person name="Pitluck S."/>
            <person name="Peters L."/>
            <person name="Kyrpides N."/>
            <person name="Mavromatis K."/>
            <person name="Ivanova N."/>
            <person name="Ovchinnikova G."/>
            <person name="Teshima H."/>
            <person name="Detter J.C."/>
            <person name="Han C."/>
            <person name="Land M."/>
            <person name="Hauser L."/>
            <person name="Markowitz V."/>
            <person name="Cheng J.-F."/>
            <person name="Hugenholtz P."/>
            <person name="Woyke T."/>
            <person name="Wu D."/>
            <person name="Spring S."/>
            <person name="Schueler E."/>
            <person name="Brambilla E."/>
            <person name="Klenk H.-P."/>
            <person name="Eisen J.A."/>
        </authorList>
    </citation>
    <scope>NUCLEOTIDE SEQUENCE [LARGE SCALE GENOMIC DNA]</scope>
    <source>
        <strain evidence="3">ATCC 700848 / DSM 11109 / ASRB2</strain>
    </source>
</reference>
<protein>
    <submittedName>
        <fullName evidence="2">Glycosyl transferase group 1</fullName>
    </submittedName>
</protein>
<dbReference type="Gene3D" id="3.40.50.2000">
    <property type="entry name" value="Glycogen Phosphorylase B"/>
    <property type="match status" value="2"/>
</dbReference>
<keyword evidence="2" id="KW-0808">Transferase</keyword>
<dbReference type="InterPro" id="IPR001296">
    <property type="entry name" value="Glyco_trans_1"/>
</dbReference>
<evidence type="ECO:0000313" key="2">
    <source>
        <dbReference type="EMBL" id="AEB09507.1"/>
    </source>
</evidence>
<dbReference type="PANTHER" id="PTHR12526">
    <property type="entry name" value="GLYCOSYLTRANSFERASE"/>
    <property type="match status" value="1"/>
</dbReference>
<organism evidence="2 3">
    <name type="scientific">Desulfobacca acetoxidans (strain ATCC 700848 / DSM 11109 / ASRB2)</name>
    <dbReference type="NCBI Taxonomy" id="880072"/>
    <lineage>
        <taxon>Bacteria</taxon>
        <taxon>Pseudomonadati</taxon>
        <taxon>Thermodesulfobacteriota</taxon>
        <taxon>Desulfobaccia</taxon>
        <taxon>Desulfobaccales</taxon>
        <taxon>Desulfobaccaceae</taxon>
        <taxon>Desulfobacca</taxon>
    </lineage>
</organism>
<dbReference type="Proteomes" id="UP000000483">
    <property type="component" value="Chromosome"/>
</dbReference>
<keyword evidence="3" id="KW-1185">Reference proteome</keyword>
<dbReference type="GO" id="GO:0016757">
    <property type="term" value="F:glycosyltransferase activity"/>
    <property type="evidence" value="ECO:0007669"/>
    <property type="project" value="InterPro"/>
</dbReference>
<dbReference type="EMBL" id="CP002629">
    <property type="protein sequence ID" value="AEB09507.1"/>
    <property type="molecule type" value="Genomic_DNA"/>
</dbReference>
<dbReference type="RefSeq" id="WP_013706617.1">
    <property type="nucleotide sequence ID" value="NC_015388.1"/>
</dbReference>
<dbReference type="eggNOG" id="COG0438">
    <property type="taxonomic scope" value="Bacteria"/>
</dbReference>
<evidence type="ECO:0000313" key="3">
    <source>
        <dbReference type="Proteomes" id="UP000000483"/>
    </source>
</evidence>
<dbReference type="HOGENOM" id="CLU_760075_0_0_7"/>
<dbReference type="AlphaFoldDB" id="F2NJJ5"/>
<name>F2NJJ5_DESAR</name>
<proteinExistence type="predicted"/>
<dbReference type="Pfam" id="PF00534">
    <property type="entry name" value="Glycos_transf_1"/>
    <property type="match status" value="1"/>
</dbReference>
<feature type="domain" description="Glycosyl transferase family 1" evidence="1">
    <location>
        <begin position="186"/>
        <end position="350"/>
    </location>
</feature>
<dbReference type="SUPFAM" id="SSF53756">
    <property type="entry name" value="UDP-Glycosyltransferase/glycogen phosphorylase"/>
    <property type="match status" value="1"/>
</dbReference>
<evidence type="ECO:0000259" key="1">
    <source>
        <dbReference type="Pfam" id="PF00534"/>
    </source>
</evidence>
<dbReference type="STRING" id="880072.Desac_1659"/>
<dbReference type="KEGG" id="dao:Desac_1659"/>
<gene>
    <name evidence="2" type="ordered locus">Desac_1659</name>
</gene>
<accession>F2NJJ5</accession>
<reference evidence="2 3" key="1">
    <citation type="journal article" date="2011" name="Stand. Genomic Sci.">
        <title>Complete genome sequence of the acetate-degrading sulfate reducer Desulfobacca acetoxidans type strain (ASRB2).</title>
        <authorList>
            <person name="Goker M."/>
            <person name="Teshima H."/>
            <person name="Lapidus A."/>
            <person name="Nolan M."/>
            <person name="Lucas S."/>
            <person name="Hammon N."/>
            <person name="Deshpande S."/>
            <person name="Cheng J.F."/>
            <person name="Tapia R."/>
            <person name="Han C."/>
            <person name="Goodwin L."/>
            <person name="Pitluck S."/>
            <person name="Huntemann M."/>
            <person name="Liolios K."/>
            <person name="Ivanova N."/>
            <person name="Pagani I."/>
            <person name="Mavromatis K."/>
            <person name="Ovchinikova G."/>
            <person name="Pati A."/>
            <person name="Chen A."/>
            <person name="Palaniappan K."/>
            <person name="Land M."/>
            <person name="Hauser L."/>
            <person name="Brambilla E.M."/>
            <person name="Rohde M."/>
            <person name="Spring S."/>
            <person name="Detter J.C."/>
            <person name="Woyke T."/>
            <person name="Bristow J."/>
            <person name="Eisen J.A."/>
            <person name="Markowitz V."/>
            <person name="Hugenholtz P."/>
            <person name="Kyrpides N.C."/>
            <person name="Klenk H.P."/>
        </authorList>
    </citation>
    <scope>NUCLEOTIDE SEQUENCE [LARGE SCALE GENOMIC DNA]</scope>
    <source>
        <strain evidence="3">ATCC 700848 / DSM 11109 / ASRB2</strain>
    </source>
</reference>